<reference evidence="1" key="1">
    <citation type="submission" date="2019-08" db="EMBL/GenBank/DDBJ databases">
        <authorList>
            <person name="Kucharzyk K."/>
            <person name="Murdoch R.W."/>
            <person name="Higgins S."/>
            <person name="Loffler F."/>
        </authorList>
    </citation>
    <scope>NUCLEOTIDE SEQUENCE</scope>
</reference>
<sequence length="163" mass="18716">MQHKLRQKAPCLEPFLRNAEDEVIRFEAAVVSFLIEISHKKTTHFAQKPVAFLHAEEVVIRFEPIQVESRQNKTRIRICIQNAAGSVKEFRPVINTRDCIVFGEIAVLAERGIFAALNGGFETKRQNRRVERHGDVIEHAVVKVLELFCVIVRIGKDQHRNIP</sequence>
<dbReference type="AlphaFoldDB" id="A0A645A3E0"/>
<proteinExistence type="predicted"/>
<evidence type="ECO:0000313" key="1">
    <source>
        <dbReference type="EMBL" id="MPM46771.1"/>
    </source>
</evidence>
<dbReference type="EMBL" id="VSSQ01011408">
    <property type="protein sequence ID" value="MPM46771.1"/>
    <property type="molecule type" value="Genomic_DNA"/>
</dbReference>
<accession>A0A645A3E0</accession>
<organism evidence="1">
    <name type="scientific">bioreactor metagenome</name>
    <dbReference type="NCBI Taxonomy" id="1076179"/>
    <lineage>
        <taxon>unclassified sequences</taxon>
        <taxon>metagenomes</taxon>
        <taxon>ecological metagenomes</taxon>
    </lineage>
</organism>
<gene>
    <name evidence="1" type="ORF">SDC9_93477</name>
</gene>
<protein>
    <submittedName>
        <fullName evidence="1">Uncharacterized protein</fullName>
    </submittedName>
</protein>
<name>A0A645A3E0_9ZZZZ</name>
<comment type="caution">
    <text evidence="1">The sequence shown here is derived from an EMBL/GenBank/DDBJ whole genome shotgun (WGS) entry which is preliminary data.</text>
</comment>